<dbReference type="CDD" id="cd14742">
    <property type="entry name" value="PAAR_RHS"/>
    <property type="match status" value="1"/>
</dbReference>
<dbReference type="EMBL" id="LPBJ01000095">
    <property type="protein sequence ID" value="KVP89321.1"/>
    <property type="molecule type" value="Genomic_DNA"/>
</dbReference>
<accession>A0AAW3MR16</accession>
<proteinExistence type="predicted"/>
<evidence type="ECO:0000313" key="2">
    <source>
        <dbReference type="Proteomes" id="UP000056453"/>
    </source>
</evidence>
<dbReference type="Gene3D" id="2.60.200.60">
    <property type="match status" value="1"/>
</dbReference>
<dbReference type="InterPro" id="IPR008727">
    <property type="entry name" value="PAAR_motif"/>
</dbReference>
<keyword evidence="2" id="KW-1185">Reference proteome</keyword>
<gene>
    <name evidence="1" type="ORF">WJ96_20160</name>
</gene>
<protein>
    <submittedName>
        <fullName evidence="1">Uncharacterized protein</fullName>
    </submittedName>
</protein>
<name>A0AAW3MR16_9BURK</name>
<dbReference type="AlphaFoldDB" id="A0AAW3MR16"/>
<organism evidence="1 2">
    <name type="scientific">Burkholderia ubonensis</name>
    <dbReference type="NCBI Taxonomy" id="101571"/>
    <lineage>
        <taxon>Bacteria</taxon>
        <taxon>Pseudomonadati</taxon>
        <taxon>Pseudomonadota</taxon>
        <taxon>Betaproteobacteria</taxon>
        <taxon>Burkholderiales</taxon>
        <taxon>Burkholderiaceae</taxon>
        <taxon>Burkholderia</taxon>
        <taxon>Burkholderia cepacia complex</taxon>
    </lineage>
</organism>
<sequence length="89" mass="8276">MSNPAARLGDAIGHGGAITSGSGNVFMNGIPAAFVGGSIAVCPVHMSAQAVVSGSGTVFVNGLPAAFVGGVTSCGAPVASGSGDIFIGA</sequence>
<comment type="caution">
    <text evidence="1">The sequence shown here is derived from an EMBL/GenBank/DDBJ whole genome shotgun (WGS) entry which is preliminary data.</text>
</comment>
<reference evidence="1 2" key="1">
    <citation type="submission" date="2015-11" db="EMBL/GenBank/DDBJ databases">
        <title>Expanding the genomic diversity of Burkholderia species for the development of highly accurate diagnostics.</title>
        <authorList>
            <person name="Sahl J."/>
            <person name="Keim P."/>
            <person name="Wagner D."/>
        </authorList>
    </citation>
    <scope>NUCLEOTIDE SEQUENCE [LARGE SCALE GENOMIC DNA]</scope>
    <source>
        <strain evidence="1 2">MSMB1808WGS</strain>
    </source>
</reference>
<evidence type="ECO:0000313" key="1">
    <source>
        <dbReference type="EMBL" id="KVP89321.1"/>
    </source>
</evidence>
<dbReference type="RefSeq" id="WP_059807898.1">
    <property type="nucleotide sequence ID" value="NZ_LOYM01000124.1"/>
</dbReference>
<dbReference type="Pfam" id="PF05488">
    <property type="entry name" value="PAAR_motif"/>
    <property type="match status" value="1"/>
</dbReference>
<dbReference type="Proteomes" id="UP000056453">
    <property type="component" value="Unassembled WGS sequence"/>
</dbReference>